<reference evidence="1" key="1">
    <citation type="submission" date="2023-03" db="EMBL/GenBank/DDBJ databases">
        <title>Massive genome expansion in bonnet fungi (Mycena s.s.) driven by repeated elements and novel gene families across ecological guilds.</title>
        <authorList>
            <consortium name="Lawrence Berkeley National Laboratory"/>
            <person name="Harder C.B."/>
            <person name="Miyauchi S."/>
            <person name="Viragh M."/>
            <person name="Kuo A."/>
            <person name="Thoen E."/>
            <person name="Andreopoulos B."/>
            <person name="Lu D."/>
            <person name="Skrede I."/>
            <person name="Drula E."/>
            <person name="Henrissat B."/>
            <person name="Morin E."/>
            <person name="Kohler A."/>
            <person name="Barry K."/>
            <person name="LaButti K."/>
            <person name="Morin E."/>
            <person name="Salamov A."/>
            <person name="Lipzen A."/>
            <person name="Mereny Z."/>
            <person name="Hegedus B."/>
            <person name="Baldrian P."/>
            <person name="Stursova M."/>
            <person name="Weitz H."/>
            <person name="Taylor A."/>
            <person name="Grigoriev I.V."/>
            <person name="Nagy L.G."/>
            <person name="Martin F."/>
            <person name="Kauserud H."/>
        </authorList>
    </citation>
    <scope>NUCLEOTIDE SEQUENCE</scope>
    <source>
        <strain evidence="1">CBHHK067</strain>
    </source>
</reference>
<dbReference type="Proteomes" id="UP001221757">
    <property type="component" value="Unassembled WGS sequence"/>
</dbReference>
<comment type="caution">
    <text evidence="1">The sequence shown here is derived from an EMBL/GenBank/DDBJ whole genome shotgun (WGS) entry which is preliminary data.</text>
</comment>
<evidence type="ECO:0000313" key="1">
    <source>
        <dbReference type="EMBL" id="KAJ7652645.1"/>
    </source>
</evidence>
<gene>
    <name evidence="1" type="ORF">B0H17DRAFT_1147327</name>
</gene>
<evidence type="ECO:0000313" key="2">
    <source>
        <dbReference type="Proteomes" id="UP001221757"/>
    </source>
</evidence>
<organism evidence="1 2">
    <name type="scientific">Mycena rosella</name>
    <name type="common">Pink bonnet</name>
    <name type="synonym">Agaricus rosellus</name>
    <dbReference type="NCBI Taxonomy" id="1033263"/>
    <lineage>
        <taxon>Eukaryota</taxon>
        <taxon>Fungi</taxon>
        <taxon>Dikarya</taxon>
        <taxon>Basidiomycota</taxon>
        <taxon>Agaricomycotina</taxon>
        <taxon>Agaricomycetes</taxon>
        <taxon>Agaricomycetidae</taxon>
        <taxon>Agaricales</taxon>
        <taxon>Marasmiineae</taxon>
        <taxon>Mycenaceae</taxon>
        <taxon>Mycena</taxon>
    </lineage>
</organism>
<dbReference type="EMBL" id="JARKIE010000344">
    <property type="protein sequence ID" value="KAJ7652645.1"/>
    <property type="molecule type" value="Genomic_DNA"/>
</dbReference>
<proteinExistence type="predicted"/>
<accession>A0AAD7CLX4</accession>
<protein>
    <submittedName>
        <fullName evidence="1">Uncharacterized protein</fullName>
    </submittedName>
</protein>
<dbReference type="AlphaFoldDB" id="A0AAD7CLX4"/>
<sequence>MLREIPTASSSGLRVVHDEREYTAIPVNIVDLRSLSLALCNLRGKKARTKAGFQSPCSYLLSLPAFSWRPQTSTKPGVLLTPWIQIADFRPIPRLPGASSNPMKPLANHGEPTPNLTRPVAFHIPTRIRGRHLLGIGKKLGTVSLYIIFGTPVITDHGRWEILSRLAARPTRFDVQTTDYDLRASSPPVRSAPPLLRGCTVQTPTICFRNNGPPRKKIEQGILPRKEPVDLKLRFPISPVHHNVSFNGRNMWGIQDRVGDKCSIF</sequence>
<name>A0AAD7CLX4_MYCRO</name>
<keyword evidence="2" id="KW-1185">Reference proteome</keyword>